<evidence type="ECO:0000313" key="1">
    <source>
        <dbReference type="EMBL" id="BAM04554.1"/>
    </source>
</evidence>
<dbReference type="PIRSF" id="PIRSF008546">
    <property type="entry name" value="UCP008546"/>
    <property type="match status" value="1"/>
</dbReference>
<dbReference type="RefSeq" id="WP_014437767.1">
    <property type="nucleotide sequence ID" value="NC_017080.1"/>
</dbReference>
<dbReference type="HOGENOM" id="CLU_124534_0_0_0"/>
<dbReference type="Gene3D" id="1.25.40.380">
    <property type="entry name" value="Protein of unknown function DUF1810"/>
    <property type="match status" value="1"/>
</dbReference>
<dbReference type="EMBL" id="AP012338">
    <property type="protein sequence ID" value="BAM04554.1"/>
    <property type="molecule type" value="Genomic_DNA"/>
</dbReference>
<keyword evidence="2" id="KW-1185">Reference proteome</keyword>
<dbReference type="Proteomes" id="UP000007881">
    <property type="component" value="Chromosome"/>
</dbReference>
<accession>I0IH16</accession>
<protein>
    <recommendedName>
        <fullName evidence="3">Calpastatin</fullName>
    </recommendedName>
</protein>
<evidence type="ECO:0000313" key="2">
    <source>
        <dbReference type="Proteomes" id="UP000007881"/>
    </source>
</evidence>
<dbReference type="InterPro" id="IPR036287">
    <property type="entry name" value="Rv1873-like_sf"/>
</dbReference>
<dbReference type="OrthoDB" id="9787476at2"/>
<dbReference type="PATRIC" id="fig|1142394.8.peg.2475"/>
<reference evidence="1 2" key="1">
    <citation type="submission" date="2012-02" db="EMBL/GenBank/DDBJ databases">
        <title>Complete genome sequence of Phycisphaera mikurensis NBRC 102666.</title>
        <authorList>
            <person name="Ankai A."/>
            <person name="Hosoyama A."/>
            <person name="Terui Y."/>
            <person name="Sekine M."/>
            <person name="Fukai R."/>
            <person name="Kato Y."/>
            <person name="Nakamura S."/>
            <person name="Yamada-Narita S."/>
            <person name="Kawakoshi A."/>
            <person name="Fukunaga Y."/>
            <person name="Yamazaki S."/>
            <person name="Fujita N."/>
        </authorList>
    </citation>
    <scope>NUCLEOTIDE SEQUENCE [LARGE SCALE GENOMIC DNA]</scope>
    <source>
        <strain evidence="2">NBRC 102666 / KCTC 22515 / FYK2301M01</strain>
    </source>
</reference>
<organism evidence="1 2">
    <name type="scientific">Phycisphaera mikurensis (strain NBRC 102666 / KCTC 22515 / FYK2301M01)</name>
    <dbReference type="NCBI Taxonomy" id="1142394"/>
    <lineage>
        <taxon>Bacteria</taxon>
        <taxon>Pseudomonadati</taxon>
        <taxon>Planctomycetota</taxon>
        <taxon>Phycisphaerae</taxon>
        <taxon>Phycisphaerales</taxon>
        <taxon>Phycisphaeraceae</taxon>
        <taxon>Phycisphaera</taxon>
    </lineage>
</organism>
<dbReference type="AlphaFoldDB" id="I0IH16"/>
<dbReference type="Pfam" id="PF08837">
    <property type="entry name" value="DUF1810"/>
    <property type="match status" value="1"/>
</dbReference>
<dbReference type="KEGG" id="phm:PSMK_23950"/>
<dbReference type="SUPFAM" id="SSF140736">
    <property type="entry name" value="Rv1873-like"/>
    <property type="match status" value="1"/>
</dbReference>
<proteinExistence type="predicted"/>
<dbReference type="InterPro" id="IPR014937">
    <property type="entry name" value="DUF1810"/>
</dbReference>
<name>I0IH16_PHYMF</name>
<gene>
    <name evidence="1" type="ordered locus">PSMK_23950</name>
</gene>
<dbReference type="STRING" id="1142394.PSMK_23950"/>
<sequence>MNDGLERFVDAQDPQWGDVVAELAAGQKTTHWMWYVFPQLAGLGTSETARHYAIADRTEAEAYLAHPVLGPRLLQACGLVLGHRDKDAAGMLGSTDAAKLRSSATLFARVAGEPEPFRGVLETFFHGEEDPRTVELLGA</sequence>
<dbReference type="eggNOG" id="COG5579">
    <property type="taxonomic scope" value="Bacteria"/>
</dbReference>
<evidence type="ECO:0008006" key="3">
    <source>
        <dbReference type="Google" id="ProtNLM"/>
    </source>
</evidence>